<evidence type="ECO:0000313" key="8">
    <source>
        <dbReference type="Proteomes" id="UP000743899"/>
    </source>
</evidence>
<name>A0ABX0A5S5_9BACI</name>
<comment type="caution">
    <text evidence="7">The sequence shown here is derived from an EMBL/GenBank/DDBJ whole genome shotgun (WGS) entry which is preliminary data.</text>
</comment>
<dbReference type="PANTHER" id="PTHR40038:SF1">
    <property type="entry name" value="MEMBRANE-ASSOCIATED PROTEIN TCAA"/>
    <property type="match status" value="1"/>
</dbReference>
<feature type="compositionally biased region" description="Low complexity" evidence="1">
    <location>
        <begin position="62"/>
        <end position="77"/>
    </location>
</feature>
<evidence type="ECO:0000259" key="4">
    <source>
        <dbReference type="Pfam" id="PF22813"/>
    </source>
</evidence>
<evidence type="ECO:0000259" key="5">
    <source>
        <dbReference type="Pfam" id="PF22820"/>
    </source>
</evidence>
<dbReference type="InterPro" id="IPR054529">
    <property type="entry name" value="TcaA_2nd"/>
</dbReference>
<feature type="transmembrane region" description="Helical" evidence="2">
    <location>
        <begin position="158"/>
        <end position="183"/>
    </location>
</feature>
<feature type="compositionally biased region" description="Polar residues" evidence="1">
    <location>
        <begin position="94"/>
        <end position="132"/>
    </location>
</feature>
<keyword evidence="2" id="KW-0812">Transmembrane</keyword>
<keyword evidence="2" id="KW-1133">Transmembrane helix</keyword>
<dbReference type="InterPro" id="IPR054530">
    <property type="entry name" value="TcaA_4th"/>
</dbReference>
<dbReference type="InterPro" id="IPR056902">
    <property type="entry name" value="NTF2_YvbJ"/>
</dbReference>
<keyword evidence="2" id="KW-0472">Membrane</keyword>
<gene>
    <name evidence="7" type="ORF">GW534_10535</name>
</gene>
<reference evidence="7 8" key="1">
    <citation type="submission" date="2020-01" db="EMBL/GenBank/DDBJ databases">
        <title>A novel Bacillus sp. from Pasinler.</title>
        <authorList>
            <person name="Adiguzel A."/>
            <person name="Ay H."/>
            <person name="Baltaci M.O."/>
        </authorList>
    </citation>
    <scope>NUCLEOTIDE SEQUENCE [LARGE SCALE GENOMIC DNA]</scope>
    <source>
        <strain evidence="7 8">P1</strain>
    </source>
</reference>
<feature type="compositionally biased region" description="Polar residues" evidence="1">
    <location>
        <begin position="28"/>
        <end position="42"/>
    </location>
</feature>
<dbReference type="Pfam" id="PF22820">
    <property type="entry name" value="TcaA_3rd_4th"/>
    <property type="match status" value="2"/>
</dbReference>
<feature type="region of interest" description="Disordered" evidence="1">
    <location>
        <begin position="27"/>
        <end position="152"/>
    </location>
</feature>
<dbReference type="Proteomes" id="UP000743899">
    <property type="component" value="Unassembled WGS sequence"/>
</dbReference>
<feature type="domain" description="TcaA 4th" evidence="5">
    <location>
        <begin position="367"/>
        <end position="426"/>
    </location>
</feature>
<feature type="region of interest" description="Disordered" evidence="1">
    <location>
        <begin position="578"/>
        <end position="599"/>
    </location>
</feature>
<dbReference type="Pfam" id="PF13240">
    <property type="entry name" value="Zn_Ribbon_1"/>
    <property type="match status" value="1"/>
</dbReference>
<organism evidence="7 8">
    <name type="scientific">Pallidibacillus pasinlerensis</name>
    <dbReference type="NCBI Taxonomy" id="2703818"/>
    <lineage>
        <taxon>Bacteria</taxon>
        <taxon>Bacillati</taxon>
        <taxon>Bacillota</taxon>
        <taxon>Bacilli</taxon>
        <taxon>Bacillales</taxon>
        <taxon>Bacillaceae</taxon>
        <taxon>Pallidibacillus</taxon>
    </lineage>
</organism>
<dbReference type="EMBL" id="JAACYS010000048">
    <property type="protein sequence ID" value="NCU18152.1"/>
    <property type="molecule type" value="Genomic_DNA"/>
</dbReference>
<feature type="domain" description="TcaA 4th" evidence="5">
    <location>
        <begin position="279"/>
        <end position="347"/>
    </location>
</feature>
<dbReference type="InterPro" id="IPR026870">
    <property type="entry name" value="Zinc_ribbon_dom"/>
</dbReference>
<evidence type="ECO:0000259" key="6">
    <source>
        <dbReference type="Pfam" id="PF25155"/>
    </source>
</evidence>
<feature type="domain" description="Zinc-ribbon" evidence="3">
    <location>
        <begin position="3"/>
        <end position="24"/>
    </location>
</feature>
<dbReference type="Pfam" id="PF22813">
    <property type="entry name" value="TcaA_2nd"/>
    <property type="match status" value="1"/>
</dbReference>
<feature type="compositionally biased region" description="Polar residues" evidence="1">
    <location>
        <begin position="78"/>
        <end position="87"/>
    </location>
</feature>
<proteinExistence type="predicted"/>
<feature type="domain" description="YvbJ-like NTF2-like" evidence="6">
    <location>
        <begin position="436"/>
        <end position="558"/>
    </location>
</feature>
<dbReference type="PANTHER" id="PTHR40038">
    <property type="entry name" value="MEMBRANE-ASSOCIATED PROTEIN TCAA"/>
    <property type="match status" value="1"/>
</dbReference>
<keyword evidence="8" id="KW-1185">Reference proteome</keyword>
<sequence>MKFCNECGKPLAEGALFCSECGARIEPQQDQSAQEGGQPSDTSHGEQQSDLQSQDESAKETSSQSQQSNSDGNESNQINKPSSQSDAKQLEGEASQSSYFQSSHEQNQGPNQFFGQSQIPEQEPTPGQSQMQVGPNTPSGPVPPAPPKTPRKKLSKGALISIISGAALIVLLVVTHFVLNYMFSADRLIANFEKAIEKKDVDTLVDMLSANHKSVEIDENAVEAYLGYFEENEDELETVIKSLKRQADGRWDFVHMAMLEKDGKFLYFDKYKIVVPTGHINVYTNMEGVKILVDGEEVGVSDSDFYEETFGPFITGKHKVEAVLETEYLQLTTDEEVVIYDDGQYFVDLYMEADTVYFSLPYMYGTDVEVKLLINGTDVGVDLTEQDEFGPVLIDGSMTYAVEAEFPWGTVQTEEQPIDDYFVEVDLIDKSTKQAIMNTVHNYQLEWIEAMTSDNVDAMTHADELLKDFAQMNIDSYKSMDIAFSFQYLSTIVDLNSFYFYYDEYDRAWKVDVIARSNYLYNEYFIGEEPPSLIEYIQDFEYYLSYDEEQEKWIVEYIYETWYFNDDNTEEIVVESPETFTSSWTNGDAGDGGEDESSE</sequence>
<evidence type="ECO:0000313" key="7">
    <source>
        <dbReference type="EMBL" id="NCU18152.1"/>
    </source>
</evidence>
<evidence type="ECO:0000256" key="1">
    <source>
        <dbReference type="SAM" id="MobiDB-lite"/>
    </source>
</evidence>
<evidence type="ECO:0000256" key="2">
    <source>
        <dbReference type="SAM" id="Phobius"/>
    </source>
</evidence>
<feature type="domain" description="TcaA second" evidence="4">
    <location>
        <begin position="186"/>
        <end position="275"/>
    </location>
</feature>
<protein>
    <submittedName>
        <fullName evidence="7">Zinc-ribbon domain-containing protein</fullName>
    </submittedName>
</protein>
<evidence type="ECO:0000259" key="3">
    <source>
        <dbReference type="Pfam" id="PF13240"/>
    </source>
</evidence>
<dbReference type="Pfam" id="PF25155">
    <property type="entry name" value="NTF2_YvbJ"/>
    <property type="match status" value="1"/>
</dbReference>
<feature type="compositionally biased region" description="Pro residues" evidence="1">
    <location>
        <begin position="138"/>
        <end position="148"/>
    </location>
</feature>
<accession>A0ABX0A5S5</accession>
<feature type="compositionally biased region" description="Low complexity" evidence="1">
    <location>
        <begin position="46"/>
        <end position="55"/>
    </location>
</feature>
<dbReference type="RefSeq" id="WP_161920983.1">
    <property type="nucleotide sequence ID" value="NZ_JAACYS010000048.1"/>
</dbReference>